<accession>A0A6F8XNC2</accession>
<feature type="transmembrane region" description="Helical" evidence="1">
    <location>
        <begin position="68"/>
        <end position="87"/>
    </location>
</feature>
<dbReference type="EMBL" id="AP022870">
    <property type="protein sequence ID" value="BCB75325.1"/>
    <property type="molecule type" value="Genomic_DNA"/>
</dbReference>
<dbReference type="AlphaFoldDB" id="A0A6F8XNC2"/>
<reference evidence="2 3" key="1">
    <citation type="submission" date="2020-03" db="EMBL/GenBank/DDBJ databases">
        <title>Whole genome shotgun sequence of Phytohabitans flavus NBRC 107702.</title>
        <authorList>
            <person name="Komaki H."/>
            <person name="Tamura T."/>
        </authorList>
    </citation>
    <scope>NUCLEOTIDE SEQUENCE [LARGE SCALE GENOMIC DNA]</scope>
    <source>
        <strain evidence="2 3">NBRC 107702</strain>
    </source>
</reference>
<keyword evidence="1" id="KW-0812">Transmembrane</keyword>
<dbReference type="KEGG" id="pfla:Pflav_017350"/>
<evidence type="ECO:0000313" key="3">
    <source>
        <dbReference type="Proteomes" id="UP000502508"/>
    </source>
</evidence>
<keyword evidence="1" id="KW-0472">Membrane</keyword>
<evidence type="ECO:0000313" key="2">
    <source>
        <dbReference type="EMBL" id="BCB75325.1"/>
    </source>
</evidence>
<proteinExistence type="predicted"/>
<evidence type="ECO:0000256" key="1">
    <source>
        <dbReference type="SAM" id="Phobius"/>
    </source>
</evidence>
<protein>
    <submittedName>
        <fullName evidence="2">Uncharacterized protein</fullName>
    </submittedName>
</protein>
<gene>
    <name evidence="2" type="ORF">Pflav_017350</name>
</gene>
<feature type="transmembrane region" description="Helical" evidence="1">
    <location>
        <begin position="28"/>
        <end position="47"/>
    </location>
</feature>
<name>A0A6F8XNC2_9ACTN</name>
<dbReference type="Proteomes" id="UP000502508">
    <property type="component" value="Chromosome"/>
</dbReference>
<keyword evidence="3" id="KW-1185">Reference proteome</keyword>
<sequence length="89" mass="9495">MFFFVALAALLVAWPMAAADLGNPLLPYLACLAFLLNITSAVVIRMAKPVAGDRFPVAWRGKLGKTGGFSAGLLLAFMSLMIFLLSFDA</sequence>
<organism evidence="2 3">
    <name type="scientific">Phytohabitans flavus</name>
    <dbReference type="NCBI Taxonomy" id="1076124"/>
    <lineage>
        <taxon>Bacteria</taxon>
        <taxon>Bacillati</taxon>
        <taxon>Actinomycetota</taxon>
        <taxon>Actinomycetes</taxon>
        <taxon>Micromonosporales</taxon>
        <taxon>Micromonosporaceae</taxon>
    </lineage>
</organism>
<keyword evidence="1" id="KW-1133">Transmembrane helix</keyword>
<reference evidence="2 3" key="2">
    <citation type="submission" date="2020-03" db="EMBL/GenBank/DDBJ databases">
        <authorList>
            <person name="Ichikawa N."/>
            <person name="Kimura A."/>
            <person name="Kitahashi Y."/>
            <person name="Uohara A."/>
        </authorList>
    </citation>
    <scope>NUCLEOTIDE SEQUENCE [LARGE SCALE GENOMIC DNA]</scope>
    <source>
        <strain evidence="2 3">NBRC 107702</strain>
    </source>
</reference>